<dbReference type="OrthoDB" id="21342at2"/>
<proteinExistence type="predicted"/>
<dbReference type="AlphaFoldDB" id="A0A081P6W3"/>
<evidence type="ECO:0000259" key="3">
    <source>
        <dbReference type="PROSITE" id="PS51462"/>
    </source>
</evidence>
<dbReference type="RefSeq" id="WP_036678980.1">
    <property type="nucleotide sequence ID" value="NZ_JNVM01000006.1"/>
</dbReference>
<organism evidence="4 5">
    <name type="scientific">Paenibacillus tyrfis</name>
    <dbReference type="NCBI Taxonomy" id="1501230"/>
    <lineage>
        <taxon>Bacteria</taxon>
        <taxon>Bacillati</taxon>
        <taxon>Bacillota</taxon>
        <taxon>Bacilli</taxon>
        <taxon>Bacillales</taxon>
        <taxon>Paenibacillaceae</taxon>
        <taxon>Paenibacillus</taxon>
    </lineage>
</organism>
<dbReference type="GO" id="GO:0016787">
    <property type="term" value="F:hydrolase activity"/>
    <property type="evidence" value="ECO:0007669"/>
    <property type="project" value="UniProtKB-KW"/>
</dbReference>
<dbReference type="PROSITE" id="PS51462">
    <property type="entry name" value="NUDIX"/>
    <property type="match status" value="1"/>
</dbReference>
<gene>
    <name evidence="4" type="ORF">ET33_31775</name>
</gene>
<dbReference type="eggNOG" id="COG1051">
    <property type="taxonomic scope" value="Bacteria"/>
</dbReference>
<comment type="caution">
    <text evidence="4">The sequence shown here is derived from an EMBL/GenBank/DDBJ whole genome shotgun (WGS) entry which is preliminary data.</text>
</comment>
<keyword evidence="2 4" id="KW-0378">Hydrolase</keyword>
<protein>
    <submittedName>
        <fullName evidence="4">NUDIX hydrolase</fullName>
    </submittedName>
</protein>
<name>A0A081P6W3_9BACL</name>
<evidence type="ECO:0000313" key="4">
    <source>
        <dbReference type="EMBL" id="KEQ26436.1"/>
    </source>
</evidence>
<dbReference type="InterPro" id="IPR000086">
    <property type="entry name" value="NUDIX_hydrolase_dom"/>
</dbReference>
<dbReference type="Gene3D" id="3.90.79.10">
    <property type="entry name" value="Nucleoside Triphosphate Pyrophosphohydrolase"/>
    <property type="match status" value="1"/>
</dbReference>
<dbReference type="PROSITE" id="PS00893">
    <property type="entry name" value="NUDIX_BOX"/>
    <property type="match status" value="1"/>
</dbReference>
<comment type="cofactor">
    <cofactor evidence="1">
        <name>Mg(2+)</name>
        <dbReference type="ChEBI" id="CHEBI:18420"/>
    </cofactor>
</comment>
<dbReference type="Pfam" id="PF00293">
    <property type="entry name" value="NUDIX"/>
    <property type="match status" value="1"/>
</dbReference>
<dbReference type="SUPFAM" id="SSF55811">
    <property type="entry name" value="Nudix"/>
    <property type="match status" value="1"/>
</dbReference>
<feature type="domain" description="Nudix hydrolase" evidence="3">
    <location>
        <begin position="10"/>
        <end position="139"/>
    </location>
</feature>
<dbReference type="EMBL" id="JNVM01000006">
    <property type="protein sequence ID" value="KEQ26436.1"/>
    <property type="molecule type" value="Genomic_DNA"/>
</dbReference>
<keyword evidence="5" id="KW-1185">Reference proteome</keyword>
<evidence type="ECO:0000313" key="5">
    <source>
        <dbReference type="Proteomes" id="UP000028123"/>
    </source>
</evidence>
<dbReference type="CDD" id="cd04683">
    <property type="entry name" value="NUDIX_Hydrolase"/>
    <property type="match status" value="1"/>
</dbReference>
<evidence type="ECO:0000256" key="2">
    <source>
        <dbReference type="ARBA" id="ARBA00022801"/>
    </source>
</evidence>
<accession>A0A081P6W3</accession>
<dbReference type="PANTHER" id="PTHR43046">
    <property type="entry name" value="GDP-MANNOSE MANNOSYL HYDROLASE"/>
    <property type="match status" value="1"/>
</dbReference>
<dbReference type="InterPro" id="IPR015797">
    <property type="entry name" value="NUDIX_hydrolase-like_dom_sf"/>
</dbReference>
<evidence type="ECO:0000256" key="1">
    <source>
        <dbReference type="ARBA" id="ARBA00001946"/>
    </source>
</evidence>
<reference evidence="4 5" key="1">
    <citation type="submission" date="2014-06" db="EMBL/GenBank/DDBJ databases">
        <title>Draft genome sequence of Paenibacillus sp. MSt1.</title>
        <authorList>
            <person name="Aw Y.K."/>
            <person name="Ong K.S."/>
            <person name="Gan H.M."/>
            <person name="Lee S.M."/>
        </authorList>
    </citation>
    <scope>NUCLEOTIDE SEQUENCE [LARGE SCALE GENOMIC DNA]</scope>
    <source>
        <strain evidence="4 5">MSt1</strain>
    </source>
</reference>
<dbReference type="Proteomes" id="UP000028123">
    <property type="component" value="Unassembled WGS sequence"/>
</dbReference>
<dbReference type="PANTHER" id="PTHR43046:SF16">
    <property type="entry name" value="ADP-RIBOSE PYROPHOSPHATASE YJHB-RELATED"/>
    <property type="match status" value="1"/>
</dbReference>
<dbReference type="InterPro" id="IPR020084">
    <property type="entry name" value="NUDIX_hydrolase_CS"/>
</dbReference>
<sequence>MSTTEKEWFRIYSAVYLLLVRENRLLLLRRTNTGYEDGKLSLVAGKMDGNEEVKQAAAREAWEESGVRVDPADLEVASVMHRNSDTGEWIDFFLTVKQWEGEPYNREPDKCSEMAWYPLDGLPEDMIPHVRQAVENVLAGVFYDSYGWQQ</sequence>